<feature type="transmembrane region" description="Helical" evidence="1">
    <location>
        <begin position="61"/>
        <end position="83"/>
    </location>
</feature>
<dbReference type="InterPro" id="IPR032834">
    <property type="entry name" value="NatK-like_C"/>
</dbReference>
<evidence type="ECO:0000256" key="1">
    <source>
        <dbReference type="SAM" id="Phobius"/>
    </source>
</evidence>
<feature type="transmembrane region" description="Helical" evidence="1">
    <location>
        <begin position="128"/>
        <end position="151"/>
    </location>
</feature>
<proteinExistence type="predicted"/>
<dbReference type="PANTHER" id="PTHR40448">
    <property type="entry name" value="TWO-COMPONENT SENSOR HISTIDINE KINASE"/>
    <property type="match status" value="1"/>
</dbReference>
<feature type="transmembrane region" description="Helical" evidence="1">
    <location>
        <begin position="12"/>
        <end position="30"/>
    </location>
</feature>
<dbReference type="Gene3D" id="3.30.565.10">
    <property type="entry name" value="Histidine kinase-like ATPase, C-terminal domain"/>
    <property type="match status" value="1"/>
</dbReference>
<evidence type="ECO:0000313" key="3">
    <source>
        <dbReference type="EMBL" id="MUG45824.1"/>
    </source>
</evidence>
<gene>
    <name evidence="3" type="ORF">GNP95_12565</name>
</gene>
<keyword evidence="1" id="KW-1133">Transmembrane helix</keyword>
<reference evidence="3 4" key="1">
    <citation type="submission" date="2019-11" db="EMBL/GenBank/DDBJ databases">
        <title>Draft genome sequences of five Paenibacillus species of dairy origin.</title>
        <authorList>
            <person name="Olajide A.M."/>
            <person name="Chen S."/>
            <person name="Lapointe G."/>
        </authorList>
    </citation>
    <scope>NUCLEOTIDE SEQUENCE [LARGE SCALE GENOMIC DNA]</scope>
    <source>
        <strain evidence="3 4">12CR55</strain>
    </source>
</reference>
<dbReference type="EMBL" id="WNZW01000003">
    <property type="protein sequence ID" value="MUG45824.1"/>
    <property type="molecule type" value="Genomic_DNA"/>
</dbReference>
<sequence>MHASLRFSPLTGSVSLLINIGLIILLSLLYKGNLKWRISAALFIVALIFLCDAAMPPVSSTSGYIITLFLSKFMMFMLAFILVRVTKAYGNGTLTAWHWIFLFCCPFISIICIVQLSTNLLFRTNPVLFPITSTGLLMINFLMFVLCDRVVCVQSIQNKSRLLEQQNAYYVNQYFLTKEMQEESIKFQHDFKNILLGLRAKLQSGESEKGIKELDQLLGNIEKPLGISNNGNIIIDSIINYKSQVAAKNNIPFYLDVNIPPRLDLDTTLISVLLGNALDNAIEACKEKNNSNGYIKIQLHYLNESLFIRISNPYVNVIRTNIHGEICSSKSARSRGIGLKSIKKLVDDNQGLLEISYNNNIFQVRANTRQHKYLGLEGCKKMISSLLGTRSFYPILIPPKLAPLTNKRSMFFSTAGSGMSGGA</sequence>
<keyword evidence="1" id="KW-0472">Membrane</keyword>
<dbReference type="CDD" id="cd16935">
    <property type="entry name" value="HATPase_AgrC-ComD-like"/>
    <property type="match status" value="1"/>
</dbReference>
<dbReference type="PANTHER" id="PTHR40448:SF1">
    <property type="entry name" value="TWO-COMPONENT SENSOR HISTIDINE KINASE"/>
    <property type="match status" value="1"/>
</dbReference>
<dbReference type="Pfam" id="PF14501">
    <property type="entry name" value="HATPase_c_5"/>
    <property type="match status" value="1"/>
</dbReference>
<feature type="transmembrane region" description="Helical" evidence="1">
    <location>
        <begin position="95"/>
        <end position="116"/>
    </location>
</feature>
<dbReference type="AlphaFoldDB" id="A0A7X3CNG8"/>
<evidence type="ECO:0000259" key="2">
    <source>
        <dbReference type="Pfam" id="PF14501"/>
    </source>
</evidence>
<feature type="domain" description="Sensor histidine kinase NatK-like C-terminal" evidence="2">
    <location>
        <begin position="270"/>
        <end position="364"/>
    </location>
</feature>
<dbReference type="OrthoDB" id="9813149at2"/>
<name>A0A7X3CNG8_9BACL</name>
<protein>
    <submittedName>
        <fullName evidence="3">GHKL domain-containing protein</fullName>
    </submittedName>
</protein>
<evidence type="ECO:0000313" key="4">
    <source>
        <dbReference type="Proteomes" id="UP000447876"/>
    </source>
</evidence>
<dbReference type="InterPro" id="IPR036890">
    <property type="entry name" value="HATPase_C_sf"/>
</dbReference>
<accession>A0A7X3CNG8</accession>
<dbReference type="Proteomes" id="UP000447876">
    <property type="component" value="Unassembled WGS sequence"/>
</dbReference>
<dbReference type="GO" id="GO:0042802">
    <property type="term" value="F:identical protein binding"/>
    <property type="evidence" value="ECO:0007669"/>
    <property type="project" value="TreeGrafter"/>
</dbReference>
<organism evidence="3 4">
    <name type="scientific">Paenibacillus woosongensis</name>
    <dbReference type="NCBI Taxonomy" id="307580"/>
    <lineage>
        <taxon>Bacteria</taxon>
        <taxon>Bacillati</taxon>
        <taxon>Bacillota</taxon>
        <taxon>Bacilli</taxon>
        <taxon>Bacillales</taxon>
        <taxon>Paenibacillaceae</taxon>
        <taxon>Paenibacillus</taxon>
    </lineage>
</organism>
<dbReference type="SUPFAM" id="SSF55874">
    <property type="entry name" value="ATPase domain of HSP90 chaperone/DNA topoisomerase II/histidine kinase"/>
    <property type="match status" value="1"/>
</dbReference>
<feature type="transmembrane region" description="Helical" evidence="1">
    <location>
        <begin position="37"/>
        <end position="55"/>
    </location>
</feature>
<keyword evidence="1" id="KW-0812">Transmembrane</keyword>
<comment type="caution">
    <text evidence="3">The sequence shown here is derived from an EMBL/GenBank/DDBJ whole genome shotgun (WGS) entry which is preliminary data.</text>
</comment>